<feature type="coiled-coil region" evidence="2">
    <location>
        <begin position="929"/>
        <end position="1048"/>
    </location>
</feature>
<dbReference type="PANTHER" id="PTHR32215:SF0">
    <property type="entry name" value="CILIA- AND FLAGELLA-ASSOCIATED PROTEIN 57"/>
    <property type="match status" value="1"/>
</dbReference>
<keyword evidence="1" id="KW-0853">WD repeat</keyword>
<feature type="coiled-coil region" evidence="2">
    <location>
        <begin position="532"/>
        <end position="873"/>
    </location>
</feature>
<proteinExistence type="predicted"/>
<keyword evidence="2" id="KW-0175">Coiled coil</keyword>
<dbReference type="SMART" id="SM00320">
    <property type="entry name" value="WD40"/>
    <property type="match status" value="4"/>
</dbReference>
<dbReference type="PROSITE" id="PS50082">
    <property type="entry name" value="WD_REPEATS_2"/>
    <property type="match status" value="1"/>
</dbReference>
<gene>
    <name evidence="3" type="ORF">BEMITA_LOCUS10411</name>
</gene>
<organism evidence="3 4">
    <name type="scientific">Bemisia tabaci</name>
    <name type="common">Sweetpotato whitefly</name>
    <name type="synonym">Aleurodes tabaci</name>
    <dbReference type="NCBI Taxonomy" id="7038"/>
    <lineage>
        <taxon>Eukaryota</taxon>
        <taxon>Metazoa</taxon>
        <taxon>Ecdysozoa</taxon>
        <taxon>Arthropoda</taxon>
        <taxon>Hexapoda</taxon>
        <taxon>Insecta</taxon>
        <taxon>Pterygota</taxon>
        <taxon>Neoptera</taxon>
        <taxon>Paraneoptera</taxon>
        <taxon>Hemiptera</taxon>
        <taxon>Sternorrhyncha</taxon>
        <taxon>Aleyrodoidea</taxon>
        <taxon>Aleyrodidae</taxon>
        <taxon>Aleyrodinae</taxon>
        <taxon>Bemisia</taxon>
    </lineage>
</organism>
<dbReference type="SUPFAM" id="SSF50978">
    <property type="entry name" value="WD40 repeat-like"/>
    <property type="match status" value="1"/>
</dbReference>
<evidence type="ECO:0008006" key="5">
    <source>
        <dbReference type="Google" id="ProtNLM"/>
    </source>
</evidence>
<dbReference type="PANTHER" id="PTHR32215">
    <property type="entry name" value="CILIA- AND FLAGELLA-ASSOCIATED PROTEIN 57"/>
    <property type="match status" value="1"/>
</dbReference>
<sequence>MAPNPSDPSTIVLVGASLFRLLTIQESVWKQYGFQKADLLSFTSVCWISAERVMAGTKDGRLVFVENGELRATFNAMEVTTINFLPPRKEGEETTDSSSQIIASMTSKIEATSDGDRSVRCLTGYVKGFLFAGAPGLVLVFGKESNLRYVKKNVFHVEGCKIKNQSLQETHLVHRLCVSPEMDKLLCTTQRSQIFWIELSDSSSNKSNFQKSFKLMGEKIHHGPIISLSTCAWKNIFMTCGELDQTVSLWDYTTFQLLMSHTFQESVFCVSLHPTGLYAVIGFSDKLRFMLVLINQLQVYHEFPIKGAQEVAFSQNGHLFAVVDETFILIYSTITFQLLYTFKGHCDTIKSMVWTKDDGNMFSCGLDGAMYQWDTFRGKRVGDVASKSCQYSDVAVTAEGKIVYVIGNEGVISQIENSVVVSRTDLINAPLDCIVLSEKRKLLFVSSLNGVILSIRYPLLPTAEFEEHVMHNSNISCMLLTYNYDYLITASVDGCLCIWKVIMKDSYESEALVQSKEILISKDDLAEKIHYITELKSRIVEMENEHDYVTKKMETKYEEETAKLLEYYNSVIEDFKKKNHELETEHKVKLNRIQAEIVQLNEDHLQDMQNIENKYNRKLVEEYDKYQQFESKVQSMKEDFERQMEEQQMQKLKEIEKITSEFQSELQSRSLEISKLQDELKQKDINHEEIKVQIEEDADREIINVKIDYEKELEKERDNLIQLRREVGVNKKKFVTAQKEIENYKIEIGQLRQEHKQYENKIQVLEKDVEDVLKEIAERDSIIQEKEKQIAATKSKVTELEKFKYVLNYKISDLKHQILPKDQEILEKNAVIKDIKTEIEDLKKETAASKYRAETAERKLLALKTELMKEQEKNHNLYLLLDKIRIDIYSASCLLQDPKKLKEIVLKLHHNYSADDRFEKIQEKQLATLSEFNEQREYLENMIKTLTNRLKKQSEKPSTLNKMMKENNALMEDINRFQSELKQVQSKTEKYKKLLQERPFKATEPQDTLIADERKFYRCKINDQQAKIKSLEEEVEALQSRIMQTEKVNELST</sequence>
<evidence type="ECO:0000313" key="3">
    <source>
        <dbReference type="EMBL" id="CAH0391828.1"/>
    </source>
</evidence>
<dbReference type="EMBL" id="OU963867">
    <property type="protein sequence ID" value="CAH0391828.1"/>
    <property type="molecule type" value="Genomic_DNA"/>
</dbReference>
<dbReference type="InterPro" id="IPR052993">
    <property type="entry name" value="CFA-57"/>
</dbReference>
<name>A0A9P0AFN3_BEMTA</name>
<evidence type="ECO:0000313" key="4">
    <source>
        <dbReference type="Proteomes" id="UP001152759"/>
    </source>
</evidence>
<reference evidence="3" key="1">
    <citation type="submission" date="2021-12" db="EMBL/GenBank/DDBJ databases">
        <authorList>
            <person name="King R."/>
        </authorList>
    </citation>
    <scope>NUCLEOTIDE SEQUENCE</scope>
</reference>
<dbReference type="InterPro" id="IPR036322">
    <property type="entry name" value="WD40_repeat_dom_sf"/>
</dbReference>
<dbReference type="InterPro" id="IPR015943">
    <property type="entry name" value="WD40/YVTN_repeat-like_dom_sf"/>
</dbReference>
<keyword evidence="4" id="KW-1185">Reference proteome</keyword>
<evidence type="ECO:0000256" key="1">
    <source>
        <dbReference type="PROSITE-ProRule" id="PRU00221"/>
    </source>
</evidence>
<dbReference type="Gene3D" id="2.130.10.10">
    <property type="entry name" value="YVTN repeat-like/Quinoprotein amine dehydrogenase"/>
    <property type="match status" value="1"/>
</dbReference>
<dbReference type="Proteomes" id="UP001152759">
    <property type="component" value="Chromosome 6"/>
</dbReference>
<feature type="repeat" description="WD" evidence="1">
    <location>
        <begin position="342"/>
        <end position="383"/>
    </location>
</feature>
<dbReference type="AlphaFoldDB" id="A0A9P0AFN3"/>
<dbReference type="InterPro" id="IPR001680">
    <property type="entry name" value="WD40_rpt"/>
</dbReference>
<protein>
    <recommendedName>
        <fullName evidence="5">WD repeat-containing protein 65</fullName>
    </recommendedName>
</protein>
<dbReference type="Pfam" id="PF00400">
    <property type="entry name" value="WD40"/>
    <property type="match status" value="2"/>
</dbReference>
<evidence type="ECO:0000256" key="2">
    <source>
        <dbReference type="SAM" id="Coils"/>
    </source>
</evidence>
<accession>A0A9P0AFN3</accession>